<name>A0A453D1B6_AEGTS</name>
<dbReference type="AlphaFoldDB" id="A0A453D1B6"/>
<protein>
    <recommendedName>
        <fullName evidence="4">BED-type domain-containing protein</fullName>
    </recommendedName>
</protein>
<feature type="compositionally biased region" description="Low complexity" evidence="1">
    <location>
        <begin position="9"/>
        <end position="24"/>
    </location>
</feature>
<keyword evidence="3" id="KW-1185">Reference proteome</keyword>
<evidence type="ECO:0000313" key="2">
    <source>
        <dbReference type="EnsemblPlants" id="AET2Gv21054000.6"/>
    </source>
</evidence>
<dbReference type="Gramene" id="AET2Gv21054000.6">
    <property type="protein sequence ID" value="AET2Gv21054000.6"/>
    <property type="gene ID" value="AET2Gv21054000"/>
</dbReference>
<accession>A0A453D1B6</accession>
<feature type="region of interest" description="Disordered" evidence="1">
    <location>
        <begin position="1"/>
        <end position="54"/>
    </location>
</feature>
<reference evidence="3" key="2">
    <citation type="journal article" date="2017" name="Nat. Plants">
        <title>The Aegilops tauschii genome reveals multiple impacts of transposons.</title>
        <authorList>
            <person name="Zhao G."/>
            <person name="Zou C."/>
            <person name="Li K."/>
            <person name="Wang K."/>
            <person name="Li T."/>
            <person name="Gao L."/>
            <person name="Zhang X."/>
            <person name="Wang H."/>
            <person name="Yang Z."/>
            <person name="Liu X."/>
            <person name="Jiang W."/>
            <person name="Mao L."/>
            <person name="Kong X."/>
            <person name="Jiao Y."/>
            <person name="Jia J."/>
        </authorList>
    </citation>
    <scope>NUCLEOTIDE SEQUENCE [LARGE SCALE GENOMIC DNA]</scope>
    <source>
        <strain evidence="3">cv. AL8/78</strain>
    </source>
</reference>
<dbReference type="Proteomes" id="UP000015105">
    <property type="component" value="Chromosome 2D"/>
</dbReference>
<evidence type="ECO:0000256" key="1">
    <source>
        <dbReference type="SAM" id="MobiDB-lite"/>
    </source>
</evidence>
<reference evidence="2" key="4">
    <citation type="submission" date="2019-03" db="UniProtKB">
        <authorList>
            <consortium name="EnsemblPlants"/>
        </authorList>
    </citation>
    <scope>IDENTIFICATION</scope>
</reference>
<sequence length="158" mass="17525">RREGKIGGKRPASPPRSGGSPAGPHTMRRRSLPGGSAMGNPGKHEKDGSMKAMVKFDGADISLRKKLKNQSKVAPEELQPIREELQPIWEEFQPIYLNGKVQFADCLHCHNRLGYNGDSFLRRHLKTCPAKPESTSAQVTEWMSPQDSCLPIGMFIFA</sequence>
<proteinExistence type="predicted"/>
<evidence type="ECO:0008006" key="4">
    <source>
        <dbReference type="Google" id="ProtNLM"/>
    </source>
</evidence>
<evidence type="ECO:0000313" key="3">
    <source>
        <dbReference type="Proteomes" id="UP000015105"/>
    </source>
</evidence>
<reference evidence="2" key="3">
    <citation type="journal article" date="2017" name="Nature">
        <title>Genome sequence of the progenitor of the wheat D genome Aegilops tauschii.</title>
        <authorList>
            <person name="Luo M.C."/>
            <person name="Gu Y.Q."/>
            <person name="Puiu D."/>
            <person name="Wang H."/>
            <person name="Twardziok S.O."/>
            <person name="Deal K.R."/>
            <person name="Huo N."/>
            <person name="Zhu T."/>
            <person name="Wang L."/>
            <person name="Wang Y."/>
            <person name="McGuire P.E."/>
            <person name="Liu S."/>
            <person name="Long H."/>
            <person name="Ramasamy R.K."/>
            <person name="Rodriguez J.C."/>
            <person name="Van S.L."/>
            <person name="Yuan L."/>
            <person name="Wang Z."/>
            <person name="Xia Z."/>
            <person name="Xiao L."/>
            <person name="Anderson O.D."/>
            <person name="Ouyang S."/>
            <person name="Liang Y."/>
            <person name="Zimin A.V."/>
            <person name="Pertea G."/>
            <person name="Qi P."/>
            <person name="Bennetzen J.L."/>
            <person name="Dai X."/>
            <person name="Dawson M.W."/>
            <person name="Muller H.G."/>
            <person name="Kugler K."/>
            <person name="Rivarola-Duarte L."/>
            <person name="Spannagl M."/>
            <person name="Mayer K.F.X."/>
            <person name="Lu F.H."/>
            <person name="Bevan M.W."/>
            <person name="Leroy P."/>
            <person name="Li P."/>
            <person name="You F.M."/>
            <person name="Sun Q."/>
            <person name="Liu Z."/>
            <person name="Lyons E."/>
            <person name="Wicker T."/>
            <person name="Salzberg S.L."/>
            <person name="Devos K.M."/>
            <person name="Dvorak J."/>
        </authorList>
    </citation>
    <scope>NUCLEOTIDE SEQUENCE [LARGE SCALE GENOMIC DNA]</scope>
    <source>
        <strain evidence="2">cv. AL8/78</strain>
    </source>
</reference>
<organism evidence="2 3">
    <name type="scientific">Aegilops tauschii subsp. strangulata</name>
    <name type="common">Goatgrass</name>
    <dbReference type="NCBI Taxonomy" id="200361"/>
    <lineage>
        <taxon>Eukaryota</taxon>
        <taxon>Viridiplantae</taxon>
        <taxon>Streptophyta</taxon>
        <taxon>Embryophyta</taxon>
        <taxon>Tracheophyta</taxon>
        <taxon>Spermatophyta</taxon>
        <taxon>Magnoliopsida</taxon>
        <taxon>Liliopsida</taxon>
        <taxon>Poales</taxon>
        <taxon>Poaceae</taxon>
        <taxon>BOP clade</taxon>
        <taxon>Pooideae</taxon>
        <taxon>Triticodae</taxon>
        <taxon>Triticeae</taxon>
        <taxon>Triticinae</taxon>
        <taxon>Aegilops</taxon>
    </lineage>
</organism>
<reference evidence="2" key="5">
    <citation type="journal article" date="2021" name="G3 (Bethesda)">
        <title>Aegilops tauschii genome assembly Aet v5.0 features greater sequence contiguity and improved annotation.</title>
        <authorList>
            <person name="Wang L."/>
            <person name="Zhu T."/>
            <person name="Rodriguez J.C."/>
            <person name="Deal K.R."/>
            <person name="Dubcovsky J."/>
            <person name="McGuire P.E."/>
            <person name="Lux T."/>
            <person name="Spannagl M."/>
            <person name="Mayer K.F.X."/>
            <person name="Baldrich P."/>
            <person name="Meyers B.C."/>
            <person name="Huo N."/>
            <person name="Gu Y.Q."/>
            <person name="Zhou H."/>
            <person name="Devos K.M."/>
            <person name="Bennetzen J.L."/>
            <person name="Unver T."/>
            <person name="Budak H."/>
            <person name="Gulick P.J."/>
            <person name="Galiba G."/>
            <person name="Kalapos B."/>
            <person name="Nelson D.R."/>
            <person name="Li P."/>
            <person name="You F.M."/>
            <person name="Luo M.C."/>
            <person name="Dvorak J."/>
        </authorList>
    </citation>
    <scope>NUCLEOTIDE SEQUENCE [LARGE SCALE GENOMIC DNA]</scope>
    <source>
        <strain evidence="2">cv. AL8/78</strain>
    </source>
</reference>
<dbReference type="EnsemblPlants" id="AET2Gv21054000.6">
    <property type="protein sequence ID" value="AET2Gv21054000.6"/>
    <property type="gene ID" value="AET2Gv21054000"/>
</dbReference>
<reference evidence="3" key="1">
    <citation type="journal article" date="2014" name="Science">
        <title>Ancient hybridizations among the ancestral genomes of bread wheat.</title>
        <authorList>
            <consortium name="International Wheat Genome Sequencing Consortium,"/>
            <person name="Marcussen T."/>
            <person name="Sandve S.R."/>
            <person name="Heier L."/>
            <person name="Spannagl M."/>
            <person name="Pfeifer M."/>
            <person name="Jakobsen K.S."/>
            <person name="Wulff B.B."/>
            <person name="Steuernagel B."/>
            <person name="Mayer K.F."/>
            <person name="Olsen O.A."/>
        </authorList>
    </citation>
    <scope>NUCLEOTIDE SEQUENCE [LARGE SCALE GENOMIC DNA]</scope>
    <source>
        <strain evidence="3">cv. AL8/78</strain>
    </source>
</reference>